<evidence type="ECO:0000313" key="3">
    <source>
        <dbReference type="Proteomes" id="UP001497516"/>
    </source>
</evidence>
<protein>
    <submittedName>
        <fullName evidence="2">Uncharacterized protein</fullName>
    </submittedName>
</protein>
<name>A0AAV2F5F8_9ROSI</name>
<dbReference type="EMBL" id="OZ034819">
    <property type="protein sequence ID" value="CAL1393465.1"/>
    <property type="molecule type" value="Genomic_DNA"/>
</dbReference>
<sequence>MSSAIPDQATPNDNGGSEQEVNDDGAPPVQEPRRYYSQHSSYRLSKDSDHVRGNLLDEDGGEPFGDAPHYDPLCDHKQFQFIPRLKFGSPE</sequence>
<proteinExistence type="predicted"/>
<dbReference type="AlphaFoldDB" id="A0AAV2F5F8"/>
<accession>A0AAV2F5F8</accession>
<feature type="region of interest" description="Disordered" evidence="1">
    <location>
        <begin position="1"/>
        <end position="71"/>
    </location>
</feature>
<reference evidence="2 3" key="1">
    <citation type="submission" date="2024-04" db="EMBL/GenBank/DDBJ databases">
        <authorList>
            <person name="Fracassetti M."/>
        </authorList>
    </citation>
    <scope>NUCLEOTIDE SEQUENCE [LARGE SCALE GENOMIC DNA]</scope>
</reference>
<gene>
    <name evidence="2" type="ORF">LTRI10_LOCUS34042</name>
</gene>
<feature type="compositionally biased region" description="Polar residues" evidence="1">
    <location>
        <begin position="1"/>
        <end position="19"/>
    </location>
</feature>
<organism evidence="2 3">
    <name type="scientific">Linum trigynum</name>
    <dbReference type="NCBI Taxonomy" id="586398"/>
    <lineage>
        <taxon>Eukaryota</taxon>
        <taxon>Viridiplantae</taxon>
        <taxon>Streptophyta</taxon>
        <taxon>Embryophyta</taxon>
        <taxon>Tracheophyta</taxon>
        <taxon>Spermatophyta</taxon>
        <taxon>Magnoliopsida</taxon>
        <taxon>eudicotyledons</taxon>
        <taxon>Gunneridae</taxon>
        <taxon>Pentapetalae</taxon>
        <taxon>rosids</taxon>
        <taxon>fabids</taxon>
        <taxon>Malpighiales</taxon>
        <taxon>Linaceae</taxon>
        <taxon>Linum</taxon>
    </lineage>
</organism>
<evidence type="ECO:0000313" key="2">
    <source>
        <dbReference type="EMBL" id="CAL1393465.1"/>
    </source>
</evidence>
<evidence type="ECO:0000256" key="1">
    <source>
        <dbReference type="SAM" id="MobiDB-lite"/>
    </source>
</evidence>
<keyword evidence="3" id="KW-1185">Reference proteome</keyword>
<dbReference type="Proteomes" id="UP001497516">
    <property type="component" value="Chromosome 6"/>
</dbReference>